<organism evidence="1">
    <name type="scientific">viral metagenome</name>
    <dbReference type="NCBI Taxonomy" id="1070528"/>
    <lineage>
        <taxon>unclassified sequences</taxon>
        <taxon>metagenomes</taxon>
        <taxon>organismal metagenomes</taxon>
    </lineage>
</organism>
<protein>
    <recommendedName>
        <fullName evidence="3">Tail protein</fullName>
    </recommendedName>
</protein>
<dbReference type="EMBL" id="MT142297">
    <property type="protein sequence ID" value="QJA77703.1"/>
    <property type="molecule type" value="Genomic_DNA"/>
</dbReference>
<gene>
    <name evidence="2" type="ORF">MM415A01245_0008</name>
    <name evidence="1" type="ORF">MM415B01625_0009</name>
</gene>
<sequence>MANLSIRERIEAQLLITVAAISGIGTARRWDMRGLTNQGPLDVFIVLGDDEVDEGAEGSIGVTIKRAELYVGVAIQQSEDDTSEVTSVLRNRWIGRVQAAVMADTYVIETGTSAKLAVDIRETGTGFADYMDGTADAIAAFEVEYQHYSNDPCTGPGITAVAE</sequence>
<accession>A0A6M3IKK7</accession>
<evidence type="ECO:0008006" key="3">
    <source>
        <dbReference type="Google" id="ProtNLM"/>
    </source>
</evidence>
<dbReference type="EMBL" id="MT141280">
    <property type="protein sequence ID" value="QJA57567.1"/>
    <property type="molecule type" value="Genomic_DNA"/>
</dbReference>
<dbReference type="AlphaFoldDB" id="A0A6M3IKK7"/>
<reference evidence="1" key="1">
    <citation type="submission" date="2020-03" db="EMBL/GenBank/DDBJ databases">
        <title>The deep terrestrial virosphere.</title>
        <authorList>
            <person name="Holmfeldt K."/>
            <person name="Nilsson E."/>
            <person name="Simone D."/>
            <person name="Lopez-Fernandez M."/>
            <person name="Wu X."/>
            <person name="de Brujin I."/>
            <person name="Lundin D."/>
            <person name="Andersson A."/>
            <person name="Bertilsson S."/>
            <person name="Dopson M."/>
        </authorList>
    </citation>
    <scope>NUCLEOTIDE SEQUENCE</scope>
    <source>
        <strain evidence="2">MM415A01245</strain>
        <strain evidence="1">MM415B01625</strain>
    </source>
</reference>
<evidence type="ECO:0000313" key="1">
    <source>
        <dbReference type="EMBL" id="QJA57567.1"/>
    </source>
</evidence>
<proteinExistence type="predicted"/>
<evidence type="ECO:0000313" key="2">
    <source>
        <dbReference type="EMBL" id="QJA77703.1"/>
    </source>
</evidence>
<name>A0A6M3IKK7_9ZZZZ</name>